<evidence type="ECO:0000256" key="1">
    <source>
        <dbReference type="SAM" id="MobiDB-lite"/>
    </source>
</evidence>
<sequence length="142" mass="16244">MESACPSLNFKFNTGAFTNVLIDIDNNALVKYPLDLWKTRIGGGEQLLRGRYGWIDQAYVRESRTRRPAGDEPRGEVNVSRRRPADRPIGRTPTVRCVDSHTYLGVATVKLCQNFRKFRSKKYRNFCSTEMSEILAEIQIGN</sequence>
<dbReference type="EMBL" id="AP002912">
    <property type="protein sequence ID" value="BAB39925.1"/>
    <property type="molecule type" value="Genomic_DNA"/>
</dbReference>
<evidence type="ECO:0000313" key="2">
    <source>
        <dbReference type="EMBL" id="BAB39925.1"/>
    </source>
</evidence>
<name>Q9AS63_ORYSJ</name>
<feature type="compositionally biased region" description="Basic and acidic residues" evidence="1">
    <location>
        <begin position="65"/>
        <end position="75"/>
    </location>
</feature>
<feature type="region of interest" description="Disordered" evidence="1">
    <location>
        <begin position="65"/>
        <end position="92"/>
    </location>
</feature>
<proteinExistence type="predicted"/>
<accession>Q9AS63</accession>
<organism evidence="2">
    <name type="scientific">Oryza sativa subsp. japonica</name>
    <name type="common">Rice</name>
    <dbReference type="NCBI Taxonomy" id="39947"/>
    <lineage>
        <taxon>Eukaryota</taxon>
        <taxon>Viridiplantae</taxon>
        <taxon>Streptophyta</taxon>
        <taxon>Embryophyta</taxon>
        <taxon>Tracheophyta</taxon>
        <taxon>Spermatophyta</taxon>
        <taxon>Magnoliopsida</taxon>
        <taxon>Liliopsida</taxon>
        <taxon>Poales</taxon>
        <taxon>Poaceae</taxon>
        <taxon>BOP clade</taxon>
        <taxon>Oryzoideae</taxon>
        <taxon>Oryzeae</taxon>
        <taxon>Oryzinae</taxon>
        <taxon>Oryza</taxon>
        <taxon>Oryza sativa</taxon>
    </lineage>
</organism>
<protein>
    <submittedName>
        <fullName evidence="2">p0028E10.29 protein</fullName>
    </submittedName>
</protein>
<gene>
    <name evidence="2" type="primary">P0028E10.29</name>
</gene>
<reference evidence="2" key="1">
    <citation type="submission" date="2000-11" db="EMBL/GenBank/DDBJ databases">
        <title>Oryza sativa nipponbare(GA3) genomic DNA, chromosome 1, PAC clone:P0028E10.</title>
        <authorList>
            <person name="Sasaki T."/>
            <person name="Matsumoto T."/>
            <person name="Yamamoto K."/>
        </authorList>
    </citation>
    <scope>NUCLEOTIDE SEQUENCE</scope>
</reference>
<dbReference type="AlphaFoldDB" id="Q9AS63"/>